<evidence type="ECO:0000256" key="1">
    <source>
        <dbReference type="SAM" id="SignalP"/>
    </source>
</evidence>
<evidence type="ECO:0000313" key="3">
    <source>
        <dbReference type="Proteomes" id="UP000006054"/>
    </source>
</evidence>
<dbReference type="STRING" id="880071.Fleli_2762"/>
<feature type="chain" id="PRO_5003686068" description="Outer membrane protein beta-barrel domain-containing protein" evidence="1">
    <location>
        <begin position="23"/>
        <end position="198"/>
    </location>
</feature>
<dbReference type="KEGG" id="fli:Fleli_2762"/>
<dbReference type="HOGENOM" id="CLU_1376379_0_0_10"/>
<keyword evidence="1" id="KW-0732">Signal</keyword>
<feature type="signal peptide" evidence="1">
    <location>
        <begin position="1"/>
        <end position="22"/>
    </location>
</feature>
<dbReference type="eggNOG" id="COG3468">
    <property type="taxonomic scope" value="Bacteria"/>
</dbReference>
<dbReference type="OrthoDB" id="945117at2"/>
<name>I4AMD0_BERLS</name>
<dbReference type="PATRIC" id="fig|880071.3.peg.2748"/>
<dbReference type="RefSeq" id="WP_014798550.1">
    <property type="nucleotide sequence ID" value="NC_018018.1"/>
</dbReference>
<proteinExistence type="predicted"/>
<dbReference type="EMBL" id="CP003345">
    <property type="protein sequence ID" value="AFM05115.1"/>
    <property type="molecule type" value="Genomic_DNA"/>
</dbReference>
<evidence type="ECO:0008006" key="4">
    <source>
        <dbReference type="Google" id="ProtNLM"/>
    </source>
</evidence>
<sequence length="198" mass="22444" precursor="true">MKLIVLNFVFFLTLFTCFSSFGQLEQGTFVINERFDFHTTTTKNKGSNYENKQTNFSTTTSFGYLFKENQEVGISLVYGRNKISSQDNGFGNDATIQDYGFGIYYKRYINIVDKLSFFVSPQLGYLSTQYSGSEYNGNQIGANIYTGILYHPTKKIGLSMNLVGAGINYSYRKQSMLQNNSFSLSNFGGLNLALQFMF</sequence>
<dbReference type="Proteomes" id="UP000006054">
    <property type="component" value="Chromosome"/>
</dbReference>
<evidence type="ECO:0000313" key="2">
    <source>
        <dbReference type="EMBL" id="AFM05115.1"/>
    </source>
</evidence>
<accession>I4AMD0</accession>
<gene>
    <name evidence="2" type="ordered locus">Fleli_2762</name>
</gene>
<reference evidence="3" key="1">
    <citation type="submission" date="2012-06" db="EMBL/GenBank/DDBJ databases">
        <title>The complete genome of Flexibacter litoralis DSM 6794.</title>
        <authorList>
            <person name="Lucas S."/>
            <person name="Copeland A."/>
            <person name="Lapidus A."/>
            <person name="Glavina del Rio T."/>
            <person name="Dalin E."/>
            <person name="Tice H."/>
            <person name="Bruce D."/>
            <person name="Goodwin L."/>
            <person name="Pitluck S."/>
            <person name="Peters L."/>
            <person name="Ovchinnikova G."/>
            <person name="Lu M."/>
            <person name="Kyrpides N."/>
            <person name="Mavromatis K."/>
            <person name="Ivanova N."/>
            <person name="Brettin T."/>
            <person name="Detter J.C."/>
            <person name="Han C."/>
            <person name="Larimer F."/>
            <person name="Land M."/>
            <person name="Hauser L."/>
            <person name="Markowitz V."/>
            <person name="Cheng J.-F."/>
            <person name="Hugenholtz P."/>
            <person name="Woyke T."/>
            <person name="Wu D."/>
            <person name="Spring S."/>
            <person name="Lang E."/>
            <person name="Kopitz M."/>
            <person name="Brambilla E."/>
            <person name="Klenk H.-P."/>
            <person name="Eisen J.A."/>
        </authorList>
    </citation>
    <scope>NUCLEOTIDE SEQUENCE [LARGE SCALE GENOMIC DNA]</scope>
    <source>
        <strain evidence="3">ATCC 23117 / DSM 6794 / NBRC 15988 / NCIMB 1366 / Sio-4</strain>
    </source>
</reference>
<dbReference type="AlphaFoldDB" id="I4AMD0"/>
<protein>
    <recommendedName>
        <fullName evidence="4">Outer membrane protein beta-barrel domain-containing protein</fullName>
    </recommendedName>
</protein>
<keyword evidence="3" id="KW-1185">Reference proteome</keyword>
<organism evidence="2 3">
    <name type="scientific">Bernardetia litoralis (strain ATCC 23117 / DSM 6794 / NBRC 15988 / NCIMB 1366 / Fx l1 / Sio-4)</name>
    <name type="common">Flexibacter litoralis</name>
    <dbReference type="NCBI Taxonomy" id="880071"/>
    <lineage>
        <taxon>Bacteria</taxon>
        <taxon>Pseudomonadati</taxon>
        <taxon>Bacteroidota</taxon>
        <taxon>Cytophagia</taxon>
        <taxon>Cytophagales</taxon>
        <taxon>Bernardetiaceae</taxon>
        <taxon>Bernardetia</taxon>
    </lineage>
</organism>